<evidence type="ECO:0000313" key="4">
    <source>
        <dbReference type="Proteomes" id="UP001626550"/>
    </source>
</evidence>
<feature type="compositionally biased region" description="Polar residues" evidence="1">
    <location>
        <begin position="79"/>
        <end position="88"/>
    </location>
</feature>
<accession>A0ABD2PI93</accession>
<organism evidence="3 4">
    <name type="scientific">Cichlidogyrus casuarinus</name>
    <dbReference type="NCBI Taxonomy" id="1844966"/>
    <lineage>
        <taxon>Eukaryota</taxon>
        <taxon>Metazoa</taxon>
        <taxon>Spiralia</taxon>
        <taxon>Lophotrochozoa</taxon>
        <taxon>Platyhelminthes</taxon>
        <taxon>Monogenea</taxon>
        <taxon>Monopisthocotylea</taxon>
        <taxon>Dactylogyridea</taxon>
        <taxon>Ancyrocephalidae</taxon>
        <taxon>Cichlidogyrus</taxon>
    </lineage>
</organism>
<evidence type="ECO:0000256" key="2">
    <source>
        <dbReference type="SAM" id="SignalP"/>
    </source>
</evidence>
<feature type="region of interest" description="Disordered" evidence="1">
    <location>
        <begin position="75"/>
        <end position="102"/>
    </location>
</feature>
<feature type="region of interest" description="Disordered" evidence="1">
    <location>
        <begin position="36"/>
        <end position="60"/>
    </location>
</feature>
<comment type="caution">
    <text evidence="3">The sequence shown here is derived from an EMBL/GenBank/DDBJ whole genome shotgun (WGS) entry which is preliminary data.</text>
</comment>
<feature type="signal peptide" evidence="2">
    <location>
        <begin position="1"/>
        <end position="17"/>
    </location>
</feature>
<keyword evidence="2" id="KW-0732">Signal</keyword>
<dbReference type="EMBL" id="JBJKFK010008490">
    <property type="protein sequence ID" value="KAL3307055.1"/>
    <property type="molecule type" value="Genomic_DNA"/>
</dbReference>
<gene>
    <name evidence="3" type="ORF">Ciccas_014440</name>
</gene>
<keyword evidence="4" id="KW-1185">Reference proteome</keyword>
<dbReference type="Proteomes" id="UP001626550">
    <property type="component" value="Unassembled WGS sequence"/>
</dbReference>
<evidence type="ECO:0000256" key="1">
    <source>
        <dbReference type="SAM" id="MobiDB-lite"/>
    </source>
</evidence>
<name>A0ABD2PI93_9PLAT</name>
<protein>
    <submittedName>
        <fullName evidence="3">Uncharacterized protein</fullName>
    </submittedName>
</protein>
<evidence type="ECO:0000313" key="3">
    <source>
        <dbReference type="EMBL" id="KAL3307055.1"/>
    </source>
</evidence>
<feature type="chain" id="PRO_5044839633" evidence="2">
    <location>
        <begin position="18"/>
        <end position="177"/>
    </location>
</feature>
<feature type="region of interest" description="Disordered" evidence="1">
    <location>
        <begin position="127"/>
        <end position="146"/>
    </location>
</feature>
<dbReference type="AlphaFoldDB" id="A0ABD2PI93"/>
<sequence length="177" mass="20239">MNKYFLFFFLVVPILSCNRVCVELPFSYRSGNQTDVSMKHHHGATDKPEPTNGLVDEDPEVPDKVYEKLIGNIDMSKVVDSQSQSNNTRPHDKPRPSVMPNMKLRTHKRHLNGKPKHHEATHMKLRTHRPHPTGMPNHHNGTHRPHPTGMPNHHNGTHRPHPTGMPKTTKMLIQPVV</sequence>
<reference evidence="3 4" key="1">
    <citation type="submission" date="2024-11" db="EMBL/GenBank/DDBJ databases">
        <title>Adaptive evolution of stress response genes in parasites aligns with host niche diversity.</title>
        <authorList>
            <person name="Hahn C."/>
            <person name="Resl P."/>
        </authorList>
    </citation>
    <scope>NUCLEOTIDE SEQUENCE [LARGE SCALE GENOMIC DNA]</scope>
    <source>
        <strain evidence="3">EGGRZ-B1_66</strain>
        <tissue evidence="3">Body</tissue>
    </source>
</reference>
<proteinExistence type="predicted"/>